<dbReference type="GO" id="GO:0001669">
    <property type="term" value="C:acrosomal vesicle"/>
    <property type="evidence" value="ECO:0007669"/>
    <property type="project" value="TreeGrafter"/>
</dbReference>
<dbReference type="EMBL" id="OU900098">
    <property type="protein sequence ID" value="CAG9862397.1"/>
    <property type="molecule type" value="Genomic_DNA"/>
</dbReference>
<dbReference type="OrthoDB" id="10265862at2759"/>
<dbReference type="SUPFAM" id="SSF54236">
    <property type="entry name" value="Ubiquitin-like"/>
    <property type="match status" value="1"/>
</dbReference>
<evidence type="ECO:0000313" key="2">
    <source>
        <dbReference type="EMBL" id="CAG9862397.1"/>
    </source>
</evidence>
<dbReference type="PANTHER" id="PTHR21074">
    <property type="entry name" value="IQ AND UBIQUITIN-LIKE DOMAIN-CONTAINING PROTEIN"/>
    <property type="match status" value="1"/>
</dbReference>
<dbReference type="Pfam" id="PF25805">
    <property type="entry name" value="IQUB"/>
    <property type="match status" value="1"/>
</dbReference>
<reference evidence="2" key="1">
    <citation type="submission" date="2022-01" db="EMBL/GenBank/DDBJ databases">
        <authorList>
            <person name="King R."/>
        </authorList>
    </citation>
    <scope>NUCLEOTIDE SEQUENCE</scope>
</reference>
<dbReference type="InterPro" id="IPR037695">
    <property type="entry name" value="IQUB"/>
</dbReference>
<organism evidence="2 3">
    <name type="scientific">Phyllotreta striolata</name>
    <name type="common">Striped flea beetle</name>
    <name type="synonym">Crioceris striolata</name>
    <dbReference type="NCBI Taxonomy" id="444603"/>
    <lineage>
        <taxon>Eukaryota</taxon>
        <taxon>Metazoa</taxon>
        <taxon>Ecdysozoa</taxon>
        <taxon>Arthropoda</taxon>
        <taxon>Hexapoda</taxon>
        <taxon>Insecta</taxon>
        <taxon>Pterygota</taxon>
        <taxon>Neoptera</taxon>
        <taxon>Endopterygota</taxon>
        <taxon>Coleoptera</taxon>
        <taxon>Polyphaga</taxon>
        <taxon>Cucujiformia</taxon>
        <taxon>Chrysomeloidea</taxon>
        <taxon>Chrysomelidae</taxon>
        <taxon>Galerucinae</taxon>
        <taxon>Alticini</taxon>
        <taxon>Phyllotreta</taxon>
    </lineage>
</organism>
<keyword evidence="3" id="KW-1185">Reference proteome</keyword>
<sequence>MQCQRRCTCTCRMRCECDCVCKKKRWPPSEIDLTLSPFDYNMDEPVVVKFITSNARVFTKTFPVRRMIKQIRQEFEEIFGIPAEHLLISYQDVVLDGELMLKSLVKDEEFKTLELKLATTDACNYVIDVQKIYPEIDAVPDIITVQYRNVDGDRKYAIVEIEHKAVQKPMLGGYKHIRTGVKYFHGYSQTGPSPPKVPPEEQFHRDTQTTVVRNRLQSMSYSQATQMSSNQIYIPNVTDKIITSGPYETADEREKRLDVQGKIITIQRYYRAWKTRCALKKLSAEYQKRIRLAQEAEDEEQNEDDNRRRKDMVSKIFPVSLADFAMLFTMVDRWKKSEVARINSLYCGASKIAELYLLLEKEMEILRGIENLRTKAARDMEYKNVERFFERIAKPIDWYSTYKSLHIFMETLECQKGREYFKLYKKLVDRTLNFKDKLNVYMEIKEYINDHDCQDSDLLNTLINQACQLMSRGIESKFLKGLEKRIEATVLHHFKNVECNENVTKHMNMIELAKMEKKLHFCTRCRKFKTIDGYRLAARTDRLRYCNKCKWLDKIEEPWVDLLPHRFILKQVRNYERLHRATSSVAFILQDVDVHHIVVNIWHGHSALSECNDIYQLRLARWRRDDNWSPWNCILLTVEEMRAHLKISKIDEVYEKEFMNHVYNKHALAKMHFPTLQSLDKNFTKKVKGDAKMDEYSGYYDVGSMECLKSETSEEEFTESDEVDFDCHDLSKVCNCGVAPGCTS</sequence>
<dbReference type="GO" id="GO:0030317">
    <property type="term" value="P:flagellated sperm motility"/>
    <property type="evidence" value="ECO:0007669"/>
    <property type="project" value="TreeGrafter"/>
</dbReference>
<gene>
    <name evidence="2" type="ORF">PHYEVI_LOCUS8712</name>
</gene>
<accession>A0A9N9XUE9</accession>
<dbReference type="GO" id="GO:0031514">
    <property type="term" value="C:motile cilium"/>
    <property type="evidence" value="ECO:0007669"/>
    <property type="project" value="TreeGrafter"/>
</dbReference>
<proteinExistence type="predicted"/>
<dbReference type="InterPro" id="IPR057887">
    <property type="entry name" value="IQUB_helical"/>
</dbReference>
<evidence type="ECO:0000313" key="3">
    <source>
        <dbReference type="Proteomes" id="UP001153712"/>
    </source>
</evidence>
<dbReference type="InterPro" id="IPR029071">
    <property type="entry name" value="Ubiquitin-like_domsf"/>
</dbReference>
<name>A0A9N9XUE9_PHYSR</name>
<dbReference type="AlphaFoldDB" id="A0A9N9XUE9"/>
<protein>
    <recommendedName>
        <fullName evidence="1">IQ motif and ubiquitin-like domain-containing protein</fullName>
    </recommendedName>
</protein>
<evidence type="ECO:0000259" key="1">
    <source>
        <dbReference type="Pfam" id="PF25805"/>
    </source>
</evidence>
<feature type="domain" description="IQ motif and ubiquitin-like" evidence="1">
    <location>
        <begin position="381"/>
        <end position="514"/>
    </location>
</feature>
<dbReference type="PANTHER" id="PTHR21074:SF0">
    <property type="entry name" value="IQ AND UBIQUITIN-LIKE DOMAIN-CONTAINING PROTEIN"/>
    <property type="match status" value="1"/>
</dbReference>
<dbReference type="Proteomes" id="UP001153712">
    <property type="component" value="Chromosome 5"/>
</dbReference>
<dbReference type="GO" id="GO:0060271">
    <property type="term" value="P:cilium assembly"/>
    <property type="evidence" value="ECO:0007669"/>
    <property type="project" value="TreeGrafter"/>
</dbReference>
<dbReference type="PROSITE" id="PS50096">
    <property type="entry name" value="IQ"/>
    <property type="match status" value="1"/>
</dbReference>